<dbReference type="PROSITE" id="PS50835">
    <property type="entry name" value="IG_LIKE"/>
    <property type="match status" value="1"/>
</dbReference>
<sequence length="587" mass="67848">MNVRNGCAEDQVFLCLEENTLPLTSVNLESVTDKMDFKYFAVLMLVAFDANESAKCDNEDIIAMTGCNISLTWSLRSTEMDFIAFNIGISYERPVASLLNDLYCRVWDNSSMFCYMSLSKHWLIIVLNIFNVTARESGNYTLWKRTLLEKSSYTSKKLFIIGKPTIMEVRKPVLGLPFQMTCSITYEQKYFLYRWRIHDIESTTAYNVDTYTISSLGMHDNFSNVTCQVCLNQNTSNHSCVNCQNDGCSIYSDPYKIQVIYGPDNVSLSRAERQFYLKEHDIFAIYCFANCYPKCIFWWKGRYTIESQTLNIVFEPKMSGHYACYVTNQQTNITIISEPISLHYVKEDFQRENSWVGTVTVCVFLLIIGILIVVTIWRRTSTTRTMGFGKLSQVCVQTQTEVSQTEQEWQIKMRECERTRRLACSKHSQEENIRSKLHEDNYSTIDDDTLSDDKLRMNLIMHNNSHKTRNNAHIHYDYAHSIGKRQMETHVVDETPLTPISGFAHPVEIVQDEGNEVPDTNHSYLTVIDDSSHSMDVHPNVKKFRSFESGRFISLNDIQPHLIQTYVVVGRGYQPFPSCDHPCPHRA</sequence>
<organism evidence="3 4">
    <name type="scientific">Sinanodonta woodiana</name>
    <name type="common">Chinese pond mussel</name>
    <name type="synonym">Anodonta woodiana</name>
    <dbReference type="NCBI Taxonomy" id="1069815"/>
    <lineage>
        <taxon>Eukaryota</taxon>
        <taxon>Metazoa</taxon>
        <taxon>Spiralia</taxon>
        <taxon>Lophotrochozoa</taxon>
        <taxon>Mollusca</taxon>
        <taxon>Bivalvia</taxon>
        <taxon>Autobranchia</taxon>
        <taxon>Heteroconchia</taxon>
        <taxon>Palaeoheterodonta</taxon>
        <taxon>Unionida</taxon>
        <taxon>Unionoidea</taxon>
        <taxon>Unionidae</taxon>
        <taxon>Unioninae</taxon>
        <taxon>Sinanodonta</taxon>
    </lineage>
</organism>
<accession>A0ABD3XIV8</accession>
<evidence type="ECO:0000313" key="4">
    <source>
        <dbReference type="Proteomes" id="UP001634394"/>
    </source>
</evidence>
<feature type="domain" description="Ig-like" evidence="2">
    <location>
        <begin position="263"/>
        <end position="341"/>
    </location>
</feature>
<keyword evidence="1" id="KW-0472">Membrane</keyword>
<keyword evidence="1" id="KW-0812">Transmembrane</keyword>
<gene>
    <name evidence="3" type="ORF">ACJMK2_026196</name>
</gene>
<dbReference type="AlphaFoldDB" id="A0ABD3XIV8"/>
<dbReference type="InterPro" id="IPR007110">
    <property type="entry name" value="Ig-like_dom"/>
</dbReference>
<proteinExistence type="predicted"/>
<feature type="transmembrane region" description="Helical" evidence="1">
    <location>
        <begin position="355"/>
        <end position="377"/>
    </location>
</feature>
<name>A0ABD3XIV8_SINWO</name>
<comment type="caution">
    <text evidence="3">The sequence shown here is derived from an EMBL/GenBank/DDBJ whole genome shotgun (WGS) entry which is preliminary data.</text>
</comment>
<evidence type="ECO:0000256" key="1">
    <source>
        <dbReference type="SAM" id="Phobius"/>
    </source>
</evidence>
<dbReference type="Proteomes" id="UP001634394">
    <property type="component" value="Unassembled WGS sequence"/>
</dbReference>
<keyword evidence="1" id="KW-1133">Transmembrane helix</keyword>
<keyword evidence="4" id="KW-1185">Reference proteome</keyword>
<evidence type="ECO:0000313" key="3">
    <source>
        <dbReference type="EMBL" id="KAL3886187.1"/>
    </source>
</evidence>
<dbReference type="EMBL" id="JBJQND010000002">
    <property type="protein sequence ID" value="KAL3886187.1"/>
    <property type="molecule type" value="Genomic_DNA"/>
</dbReference>
<evidence type="ECO:0000259" key="2">
    <source>
        <dbReference type="PROSITE" id="PS50835"/>
    </source>
</evidence>
<reference evidence="3 4" key="1">
    <citation type="submission" date="2024-11" db="EMBL/GenBank/DDBJ databases">
        <title>Chromosome-level genome assembly of the freshwater bivalve Anodonta woodiana.</title>
        <authorList>
            <person name="Chen X."/>
        </authorList>
    </citation>
    <scope>NUCLEOTIDE SEQUENCE [LARGE SCALE GENOMIC DNA]</scope>
    <source>
        <strain evidence="3">MN2024</strain>
        <tissue evidence="3">Gills</tissue>
    </source>
</reference>
<protein>
    <recommendedName>
        <fullName evidence="2">Ig-like domain-containing protein</fullName>
    </recommendedName>
</protein>